<dbReference type="SMART" id="SM00388">
    <property type="entry name" value="HisKA"/>
    <property type="match status" value="1"/>
</dbReference>
<dbReference type="InterPro" id="IPR036890">
    <property type="entry name" value="HATPase_C_sf"/>
</dbReference>
<keyword evidence="5" id="KW-0547">Nucleotide-binding</keyword>
<dbReference type="InterPro" id="IPR003661">
    <property type="entry name" value="HisK_dim/P_dom"/>
</dbReference>
<evidence type="ECO:0000259" key="10">
    <source>
        <dbReference type="PROSITE" id="PS50109"/>
    </source>
</evidence>
<dbReference type="Pfam" id="PF00512">
    <property type="entry name" value="HisKA"/>
    <property type="match status" value="1"/>
</dbReference>
<dbReference type="SUPFAM" id="SSF47384">
    <property type="entry name" value="Homodimeric domain of signal transducing histidine kinase"/>
    <property type="match status" value="1"/>
</dbReference>
<gene>
    <name evidence="11" type="ORF">DC345_05090</name>
</gene>
<dbReference type="AlphaFoldDB" id="A0A329R3X2"/>
<keyword evidence="4" id="KW-0808">Transferase</keyword>
<dbReference type="Gene3D" id="3.30.565.10">
    <property type="entry name" value="Histidine kinase-like ATPase, C-terminal domain"/>
    <property type="match status" value="1"/>
</dbReference>
<dbReference type="Pfam" id="PF02518">
    <property type="entry name" value="HATPase_c"/>
    <property type="match status" value="1"/>
</dbReference>
<evidence type="ECO:0000313" key="12">
    <source>
        <dbReference type="Proteomes" id="UP000250642"/>
    </source>
</evidence>
<dbReference type="InterPro" id="IPR004358">
    <property type="entry name" value="Sig_transdc_His_kin-like_C"/>
</dbReference>
<evidence type="ECO:0000256" key="9">
    <source>
        <dbReference type="SAM" id="Phobius"/>
    </source>
</evidence>
<sequence length="574" mass="64047">MCRAEEGDGIVVALKDILLQILLAGAAVFLIPLLHLGLSRQAVAKAGYHRMVQTSFAATSVASMLLCLLFAHYGNPVSVPISLGIVPLTLVILYCRPRIGLTLSLLQILFYFLFAHPYNLYEFLLQTGILLYPIVWLSAKRFKHYTRSRKMGTVTALITAELVVSNVLYIPLMESQPTFSIVEWVLLALGYTIGAVLAGSLSMLWIEQIQHHRGLEQHLSEVHHRYIAETEKLNQILNAVPLSIATVDKEGTVQFVNDTMEQTARDQLPCTTTPDLIGQPASQFVEQAQADKMESSIRKAIVHGEVSGLTVRYGSNVFQSRTVPIYAYSAELPREAIGAMLIIQDITELELLRSELDNVDRLSLVGQMAASITHEVRNPMAVVRGFLQLMQEKSPESLDHYYRIVLEELDRANSIINDFLSLAQNRIAEKEESQLHDIIHELSPLLWADANLRGQSIEFMLAHNVPKLHLNSKEIKQVVLNLARNGMEAMNEKGVLTLETRLVDDTVELCVRDTGPGIPRVKQEKLFEPFFTTKAKGTGLGLSMCLSIVERHNGTITIESEEGQGTTFKVAFQR</sequence>
<dbReference type="InterPro" id="IPR003594">
    <property type="entry name" value="HATPase_dom"/>
</dbReference>
<accession>A0A329R3X2</accession>
<dbReference type="GO" id="GO:0005524">
    <property type="term" value="F:ATP binding"/>
    <property type="evidence" value="ECO:0007669"/>
    <property type="project" value="UniProtKB-KW"/>
</dbReference>
<evidence type="ECO:0000256" key="5">
    <source>
        <dbReference type="ARBA" id="ARBA00022741"/>
    </source>
</evidence>
<keyword evidence="9" id="KW-0812">Transmembrane</keyword>
<name>A0A329R3X2_9BACL</name>
<feature type="transmembrane region" description="Helical" evidence="9">
    <location>
        <begin position="99"/>
        <end position="117"/>
    </location>
</feature>
<dbReference type="GO" id="GO:0000155">
    <property type="term" value="F:phosphorelay sensor kinase activity"/>
    <property type="evidence" value="ECO:0007669"/>
    <property type="project" value="InterPro"/>
</dbReference>
<keyword evidence="9" id="KW-1133">Transmembrane helix</keyword>
<comment type="caution">
    <text evidence="11">The sequence shown here is derived from an EMBL/GenBank/DDBJ whole genome shotgun (WGS) entry which is preliminary data.</text>
</comment>
<dbReference type="SMART" id="SM00091">
    <property type="entry name" value="PAS"/>
    <property type="match status" value="1"/>
</dbReference>
<evidence type="ECO:0000256" key="7">
    <source>
        <dbReference type="ARBA" id="ARBA00022840"/>
    </source>
</evidence>
<keyword evidence="3" id="KW-0597">Phosphoprotein</keyword>
<dbReference type="Gene3D" id="3.30.450.20">
    <property type="entry name" value="PAS domain"/>
    <property type="match status" value="1"/>
</dbReference>
<dbReference type="PRINTS" id="PR00344">
    <property type="entry name" value="BCTRLSENSOR"/>
</dbReference>
<dbReference type="Proteomes" id="UP000250642">
    <property type="component" value="Unassembled WGS sequence"/>
</dbReference>
<keyword evidence="6 11" id="KW-0418">Kinase</keyword>
<dbReference type="CDD" id="cd00082">
    <property type="entry name" value="HisKA"/>
    <property type="match status" value="1"/>
</dbReference>
<dbReference type="SMART" id="SM00387">
    <property type="entry name" value="HATPase_c"/>
    <property type="match status" value="1"/>
</dbReference>
<feature type="transmembrane region" description="Helical" evidence="9">
    <location>
        <begin position="77"/>
        <end position="94"/>
    </location>
</feature>
<keyword evidence="9" id="KW-0472">Membrane</keyword>
<feature type="transmembrane region" description="Helical" evidence="9">
    <location>
        <begin position="151"/>
        <end position="172"/>
    </location>
</feature>
<evidence type="ECO:0000256" key="2">
    <source>
        <dbReference type="ARBA" id="ARBA00012438"/>
    </source>
</evidence>
<feature type="domain" description="Histidine kinase" evidence="10">
    <location>
        <begin position="371"/>
        <end position="574"/>
    </location>
</feature>
<dbReference type="EC" id="2.7.13.3" evidence="2"/>
<organism evidence="11 12">
    <name type="scientific">Paenibacillus taichungensis</name>
    <dbReference type="NCBI Taxonomy" id="484184"/>
    <lineage>
        <taxon>Bacteria</taxon>
        <taxon>Bacillati</taxon>
        <taxon>Bacillota</taxon>
        <taxon>Bacilli</taxon>
        <taxon>Bacillales</taxon>
        <taxon>Paenibacillaceae</taxon>
        <taxon>Paenibacillus</taxon>
    </lineage>
</organism>
<keyword evidence="8" id="KW-0902">Two-component regulatory system</keyword>
<comment type="catalytic activity">
    <reaction evidence="1">
        <text>ATP + protein L-histidine = ADP + protein N-phospho-L-histidine.</text>
        <dbReference type="EC" id="2.7.13.3"/>
    </reaction>
</comment>
<protein>
    <recommendedName>
        <fullName evidence="2">histidine kinase</fullName>
        <ecNumber evidence="2">2.7.13.3</ecNumber>
    </recommendedName>
</protein>
<dbReference type="InterPro" id="IPR035965">
    <property type="entry name" value="PAS-like_dom_sf"/>
</dbReference>
<evidence type="ECO:0000256" key="4">
    <source>
        <dbReference type="ARBA" id="ARBA00022679"/>
    </source>
</evidence>
<proteinExistence type="predicted"/>
<dbReference type="InterPro" id="IPR005467">
    <property type="entry name" value="His_kinase_dom"/>
</dbReference>
<dbReference type="SUPFAM" id="SSF55874">
    <property type="entry name" value="ATPase domain of HSP90 chaperone/DNA topoisomerase II/histidine kinase"/>
    <property type="match status" value="1"/>
</dbReference>
<dbReference type="SUPFAM" id="SSF55785">
    <property type="entry name" value="PYP-like sensor domain (PAS domain)"/>
    <property type="match status" value="1"/>
</dbReference>
<feature type="transmembrane region" description="Helical" evidence="9">
    <location>
        <begin position="123"/>
        <end position="139"/>
    </location>
</feature>
<dbReference type="InterPro" id="IPR000014">
    <property type="entry name" value="PAS"/>
</dbReference>
<dbReference type="Gene3D" id="1.10.287.130">
    <property type="match status" value="1"/>
</dbReference>
<evidence type="ECO:0000256" key="8">
    <source>
        <dbReference type="ARBA" id="ARBA00023012"/>
    </source>
</evidence>
<evidence type="ECO:0000256" key="3">
    <source>
        <dbReference type="ARBA" id="ARBA00022553"/>
    </source>
</evidence>
<dbReference type="InterPro" id="IPR036097">
    <property type="entry name" value="HisK_dim/P_sf"/>
</dbReference>
<evidence type="ECO:0000313" key="11">
    <source>
        <dbReference type="EMBL" id="RAW17718.1"/>
    </source>
</evidence>
<keyword evidence="7" id="KW-0067">ATP-binding</keyword>
<dbReference type="PANTHER" id="PTHR43065">
    <property type="entry name" value="SENSOR HISTIDINE KINASE"/>
    <property type="match status" value="1"/>
</dbReference>
<dbReference type="PROSITE" id="PS50109">
    <property type="entry name" value="HIS_KIN"/>
    <property type="match status" value="1"/>
</dbReference>
<feature type="transmembrane region" description="Helical" evidence="9">
    <location>
        <begin position="51"/>
        <end position="71"/>
    </location>
</feature>
<evidence type="ECO:0000256" key="1">
    <source>
        <dbReference type="ARBA" id="ARBA00000085"/>
    </source>
</evidence>
<feature type="transmembrane region" description="Helical" evidence="9">
    <location>
        <begin position="17"/>
        <end position="39"/>
    </location>
</feature>
<dbReference type="PANTHER" id="PTHR43065:SF10">
    <property type="entry name" value="PEROXIDE STRESS-ACTIVATED HISTIDINE KINASE MAK3"/>
    <property type="match status" value="1"/>
</dbReference>
<reference evidence="11 12" key="1">
    <citation type="submission" date="2018-04" db="EMBL/GenBank/DDBJ databases">
        <title>Paenibacillus taichungensis Genome sequencing and assembly.</title>
        <authorList>
            <person name="Xu J."/>
            <person name="Rensing C."/>
            <person name="Mazhar H.S."/>
        </authorList>
    </citation>
    <scope>NUCLEOTIDE SEQUENCE [LARGE SCALE GENOMIC DNA]</scope>
    <source>
        <strain evidence="11 12">NC1</strain>
    </source>
</reference>
<dbReference type="EMBL" id="QEVW01000004">
    <property type="protein sequence ID" value="RAW17718.1"/>
    <property type="molecule type" value="Genomic_DNA"/>
</dbReference>
<evidence type="ECO:0000256" key="6">
    <source>
        <dbReference type="ARBA" id="ARBA00022777"/>
    </source>
</evidence>
<feature type="transmembrane region" description="Helical" evidence="9">
    <location>
        <begin position="184"/>
        <end position="206"/>
    </location>
</feature>